<dbReference type="Ensembl" id="ENSOMYT00000142486.1">
    <property type="protein sequence ID" value="ENSOMYP00000143787.1"/>
    <property type="gene ID" value="ENSOMYG00000053346.1"/>
</dbReference>
<name>A0A8K9Y8E4_ONCMY</name>
<keyword evidence="1" id="KW-0175">Coiled coil</keyword>
<reference evidence="4" key="2">
    <citation type="submission" date="2025-08" db="UniProtKB">
        <authorList>
            <consortium name="Ensembl"/>
        </authorList>
    </citation>
    <scope>IDENTIFICATION</scope>
</reference>
<keyword evidence="5" id="KW-1185">Reference proteome</keyword>
<keyword evidence="2" id="KW-0472">Membrane</keyword>
<evidence type="ECO:0000256" key="2">
    <source>
        <dbReference type="SAM" id="Phobius"/>
    </source>
</evidence>
<dbReference type="GeneTree" id="ENSGT00950000182812"/>
<dbReference type="Proteomes" id="UP000694395">
    <property type="component" value="Chromosome 6"/>
</dbReference>
<evidence type="ECO:0000259" key="3">
    <source>
        <dbReference type="Pfam" id="PF18658"/>
    </source>
</evidence>
<evidence type="ECO:0000313" key="4">
    <source>
        <dbReference type="Ensembl" id="ENSOMYP00000143787.1"/>
    </source>
</evidence>
<dbReference type="InterPro" id="IPR012337">
    <property type="entry name" value="RNaseH-like_sf"/>
</dbReference>
<feature type="coiled-coil region" evidence="1">
    <location>
        <begin position="153"/>
        <end position="180"/>
    </location>
</feature>
<organism evidence="4 5">
    <name type="scientific">Oncorhynchus mykiss</name>
    <name type="common">Rainbow trout</name>
    <name type="synonym">Salmo gairdneri</name>
    <dbReference type="NCBI Taxonomy" id="8022"/>
    <lineage>
        <taxon>Eukaryota</taxon>
        <taxon>Metazoa</taxon>
        <taxon>Chordata</taxon>
        <taxon>Craniata</taxon>
        <taxon>Vertebrata</taxon>
        <taxon>Euteleostomi</taxon>
        <taxon>Actinopterygii</taxon>
        <taxon>Neopterygii</taxon>
        <taxon>Teleostei</taxon>
        <taxon>Protacanthopterygii</taxon>
        <taxon>Salmoniformes</taxon>
        <taxon>Salmonidae</taxon>
        <taxon>Salmoninae</taxon>
        <taxon>Oncorhynchus</taxon>
    </lineage>
</organism>
<dbReference type="AlphaFoldDB" id="A0A8K9Y8E4"/>
<evidence type="ECO:0000256" key="1">
    <source>
        <dbReference type="SAM" id="Coils"/>
    </source>
</evidence>
<evidence type="ECO:0000313" key="5">
    <source>
        <dbReference type="Proteomes" id="UP000694395"/>
    </source>
</evidence>
<sequence length="654" mass="74693">MRNKDPHTKIYCVHLRTTYTASVPQKPLRKYSNEQFTASSVTVPHSAKESYPQIFYTHQYYISHNAKVTHRAVGCFISIFIGTAVVSITVKLTFRYPSKMAKRKVDTENRGFQTRWESEYMFTKVAGKPVCLLCGESVAVLKEYNLRRHYETKHADKNKNMDMEQRLQKAEELKRGLKSRQALFKKAKSQVCPEKRQLFLNVSLSRNTIAERVDQLSINLKEQLVKKGKDFIAYSLAVDESTDISDIAQLSIFIRGVDSNLSVTEEFLALRPMHGTTTGHDLYEEVSRCVNEMELPWEKLVGLTTDGAPAMCGHRSGLVAKIREKMQEENATGELTAYHCIIHQEALCGKALKMEHVMSIITRTVNFIRAKGLNHRQFKAFLTELETEHGDLPYHTEVRWLSQGKVLQRCFELREEICLFLDSKGKDTTQLRDEMFLCEMAFLCDITSHLNAINLQLQGRDRVISDMYSTVKAFKTKLTLWETQMRKENLSHFPSCQTMKEKLSTSAFPSTQLADKIGMLAADFRRRFADFEAQKSRLELLGNPFAVDVESSPPNLQMELIDLQCNDALRAKYAAVGAAEFARFLPGTMPQLRIQLFTQVSLMNLNKTSHRSRLTAEHLHSILRISSAQSLTPNIDELVEKMGHHQVSPSTSNK</sequence>
<dbReference type="InterPro" id="IPR040647">
    <property type="entry name" value="SPIN-DOC_Znf-C2H2"/>
</dbReference>
<accession>A0A8K9Y8E4</accession>
<dbReference type="SUPFAM" id="SSF53098">
    <property type="entry name" value="Ribonuclease H-like"/>
    <property type="match status" value="1"/>
</dbReference>
<dbReference type="Pfam" id="PF18658">
    <property type="entry name" value="zf-C2H2_12"/>
    <property type="match status" value="1"/>
</dbReference>
<keyword evidence="2" id="KW-0812">Transmembrane</keyword>
<reference evidence="4" key="1">
    <citation type="submission" date="2020-07" db="EMBL/GenBank/DDBJ databases">
        <title>A long reads based de novo assembly of the rainbow trout Arlee double haploid line genome.</title>
        <authorList>
            <person name="Gao G."/>
            <person name="Palti Y."/>
        </authorList>
    </citation>
    <scope>NUCLEOTIDE SEQUENCE [LARGE SCALE GENOMIC DNA]</scope>
</reference>
<reference evidence="4" key="3">
    <citation type="submission" date="2025-09" db="UniProtKB">
        <authorList>
            <consortium name="Ensembl"/>
        </authorList>
    </citation>
    <scope>IDENTIFICATION</scope>
</reference>
<protein>
    <recommendedName>
        <fullName evidence="3">SPIN-DOC-like zinc-finger domain-containing protein</fullName>
    </recommendedName>
</protein>
<proteinExistence type="predicted"/>
<dbReference type="PANTHER" id="PTHR45913">
    <property type="entry name" value="EPM2A-INTERACTING PROTEIN 1"/>
    <property type="match status" value="1"/>
</dbReference>
<feature type="transmembrane region" description="Helical" evidence="2">
    <location>
        <begin position="71"/>
        <end position="94"/>
    </location>
</feature>
<keyword evidence="2" id="KW-1133">Transmembrane helix</keyword>
<dbReference type="PANTHER" id="PTHR45913:SF11">
    <property type="entry name" value="EPM2A-INTERACTING PROTEIN 1"/>
    <property type="match status" value="1"/>
</dbReference>
<feature type="domain" description="SPIN-DOC-like zinc-finger" evidence="3">
    <location>
        <begin position="113"/>
        <end position="159"/>
    </location>
</feature>